<dbReference type="FunFam" id="1.25.40.10:FF:000582">
    <property type="entry name" value="E3 SUMO-protein ligase RanBP2"/>
    <property type="match status" value="1"/>
</dbReference>
<dbReference type="EMBL" id="JABFTP020000165">
    <property type="protein sequence ID" value="KAL3285048.1"/>
    <property type="molecule type" value="Genomic_DNA"/>
</dbReference>
<keyword evidence="6" id="KW-0479">Metal-binding</keyword>
<evidence type="ECO:0000259" key="26">
    <source>
        <dbReference type="PROSITE" id="PS50199"/>
    </source>
</evidence>
<evidence type="ECO:0000256" key="12">
    <source>
        <dbReference type="ARBA" id="ARBA00023010"/>
    </source>
</evidence>
<dbReference type="PROSITE" id="PS50196">
    <property type="entry name" value="RANBD1"/>
    <property type="match status" value="4"/>
</dbReference>
<feature type="compositionally biased region" description="Basic and acidic residues" evidence="24">
    <location>
        <begin position="1615"/>
        <end position="1626"/>
    </location>
</feature>
<name>A0ABD2P2F0_9CUCU</name>
<dbReference type="InterPro" id="IPR001876">
    <property type="entry name" value="Znf_RanBP2"/>
</dbReference>
<evidence type="ECO:0000256" key="22">
    <source>
        <dbReference type="PROSITE-ProRule" id="PRU00339"/>
    </source>
</evidence>
<keyword evidence="5" id="KW-0597">Phosphoprotein</keyword>
<dbReference type="SUPFAM" id="SSF48452">
    <property type="entry name" value="TPR-like"/>
    <property type="match status" value="1"/>
</dbReference>
<dbReference type="Pfam" id="PF00641">
    <property type="entry name" value="Zn_ribbon_RanBP"/>
    <property type="match status" value="2"/>
</dbReference>
<evidence type="ECO:0000256" key="4">
    <source>
        <dbReference type="ARBA" id="ARBA00022448"/>
    </source>
</evidence>
<dbReference type="Gene3D" id="2.30.29.30">
    <property type="entry name" value="Pleckstrin-homology domain (PH domain)/Phosphotyrosine-binding domain (PTB)"/>
    <property type="match status" value="5"/>
</dbReference>
<keyword evidence="7" id="KW-0677">Repeat</keyword>
<dbReference type="GO" id="GO:0015031">
    <property type="term" value="P:protein transport"/>
    <property type="evidence" value="ECO:0007669"/>
    <property type="project" value="UniProtKB-KW"/>
</dbReference>
<dbReference type="InterPro" id="IPR000156">
    <property type="entry name" value="Ran_bind_dom"/>
</dbReference>
<dbReference type="FunFam" id="2.30.29.30:FF:000018">
    <property type="entry name" value="E3 SUMO-protein ligase RanBP2"/>
    <property type="match status" value="3"/>
</dbReference>
<dbReference type="InterPro" id="IPR011990">
    <property type="entry name" value="TPR-like_helical_dom_sf"/>
</dbReference>
<proteinExistence type="inferred from homology"/>
<dbReference type="GO" id="GO:0003677">
    <property type="term" value="F:DNA binding"/>
    <property type="evidence" value="ECO:0007669"/>
    <property type="project" value="UniProtKB-KW"/>
</dbReference>
<dbReference type="SMART" id="SM00547">
    <property type="entry name" value="ZnF_RBZ"/>
    <property type="match status" value="2"/>
</dbReference>
<keyword evidence="4" id="KW-0813">Transport</keyword>
<dbReference type="SMART" id="SM00160">
    <property type="entry name" value="RanBD"/>
    <property type="match status" value="4"/>
</dbReference>
<feature type="domain" description="RanBD1" evidence="25">
    <location>
        <begin position="1477"/>
        <end position="1611"/>
    </location>
</feature>
<keyword evidence="29" id="KW-1185">Reference proteome</keyword>
<feature type="coiled-coil region" evidence="23">
    <location>
        <begin position="892"/>
        <end position="919"/>
    </location>
</feature>
<keyword evidence="13" id="KW-0238">DNA-binding</keyword>
<dbReference type="GO" id="GO:0008270">
    <property type="term" value="F:zinc ion binding"/>
    <property type="evidence" value="ECO:0007669"/>
    <property type="project" value="UniProtKB-KW"/>
</dbReference>
<evidence type="ECO:0000256" key="6">
    <source>
        <dbReference type="ARBA" id="ARBA00022723"/>
    </source>
</evidence>
<evidence type="ECO:0000256" key="17">
    <source>
        <dbReference type="ARBA" id="ARBA00060842"/>
    </source>
</evidence>
<evidence type="ECO:0000256" key="18">
    <source>
        <dbReference type="ARBA" id="ARBA00068609"/>
    </source>
</evidence>
<keyword evidence="11" id="KW-0653">Protein transport</keyword>
<dbReference type="FunFam" id="4.10.1060.10:FF:000003">
    <property type="entry name" value="E3 SUMO-protein ligase RanBP2"/>
    <property type="match status" value="1"/>
</dbReference>
<evidence type="ECO:0000256" key="9">
    <source>
        <dbReference type="ARBA" id="ARBA00022816"/>
    </source>
</evidence>
<dbReference type="GO" id="GO:0005643">
    <property type="term" value="C:nuclear pore"/>
    <property type="evidence" value="ECO:0007669"/>
    <property type="project" value="UniProtKB-SubCell"/>
</dbReference>
<dbReference type="PROSITE" id="PS01358">
    <property type="entry name" value="ZF_RANBP2_1"/>
    <property type="match status" value="2"/>
</dbReference>
<dbReference type="InterPro" id="IPR000697">
    <property type="entry name" value="WH1/EVH1_dom"/>
</dbReference>
<dbReference type="PROSITE" id="PS50229">
    <property type="entry name" value="WH1"/>
    <property type="match status" value="1"/>
</dbReference>
<gene>
    <name evidence="28" type="ORF">HHI36_019175</name>
</gene>
<evidence type="ECO:0000256" key="16">
    <source>
        <dbReference type="ARBA" id="ARBA00023242"/>
    </source>
</evidence>
<accession>A0ABD2P2F0</accession>
<dbReference type="Proteomes" id="UP001516400">
    <property type="component" value="Unassembled WGS sequence"/>
</dbReference>
<dbReference type="GO" id="GO:0031965">
    <property type="term" value="C:nuclear membrane"/>
    <property type="evidence" value="ECO:0007669"/>
    <property type="project" value="UniProtKB-SubCell"/>
</dbReference>
<evidence type="ECO:0000256" key="1">
    <source>
        <dbReference type="ARBA" id="ARBA00001947"/>
    </source>
</evidence>
<feature type="compositionally biased region" description="Polar residues" evidence="24">
    <location>
        <begin position="2083"/>
        <end position="2103"/>
    </location>
</feature>
<evidence type="ECO:0000256" key="24">
    <source>
        <dbReference type="SAM" id="MobiDB-lite"/>
    </source>
</evidence>
<feature type="region of interest" description="Disordered" evidence="24">
    <location>
        <begin position="1664"/>
        <end position="1690"/>
    </location>
</feature>
<feature type="compositionally biased region" description="Acidic residues" evidence="24">
    <location>
        <begin position="2442"/>
        <end position="2455"/>
    </location>
</feature>
<dbReference type="SUPFAM" id="SSF50729">
    <property type="entry name" value="PH domain-like"/>
    <property type="match status" value="5"/>
</dbReference>
<evidence type="ECO:0000256" key="2">
    <source>
        <dbReference type="ARBA" id="ARBA00004126"/>
    </source>
</evidence>
<reference evidence="28 29" key="1">
    <citation type="journal article" date="2021" name="BMC Biol.">
        <title>Horizontally acquired antibacterial genes associated with adaptive radiation of ladybird beetles.</title>
        <authorList>
            <person name="Li H.S."/>
            <person name="Tang X.F."/>
            <person name="Huang Y.H."/>
            <person name="Xu Z.Y."/>
            <person name="Chen M.L."/>
            <person name="Du X.Y."/>
            <person name="Qiu B.Y."/>
            <person name="Chen P.T."/>
            <person name="Zhang W."/>
            <person name="Slipinski A."/>
            <person name="Escalona H.E."/>
            <person name="Waterhouse R.M."/>
            <person name="Zwick A."/>
            <person name="Pang H."/>
        </authorList>
    </citation>
    <scope>NUCLEOTIDE SEQUENCE [LARGE SCALE GENOMIC DNA]</scope>
    <source>
        <strain evidence="28">SYSU2018</strain>
    </source>
</reference>
<evidence type="ECO:0000256" key="19">
    <source>
        <dbReference type="ARBA" id="ARBA00078197"/>
    </source>
</evidence>
<evidence type="ECO:0000313" key="29">
    <source>
        <dbReference type="Proteomes" id="UP001516400"/>
    </source>
</evidence>
<feature type="region of interest" description="Disordered" evidence="24">
    <location>
        <begin position="812"/>
        <end position="834"/>
    </location>
</feature>
<dbReference type="PANTHER" id="PTHR23138">
    <property type="entry name" value="RAN BINDING PROTEIN"/>
    <property type="match status" value="1"/>
</dbReference>
<feature type="region of interest" description="Disordered" evidence="24">
    <location>
        <begin position="2423"/>
        <end position="2463"/>
    </location>
</feature>
<dbReference type="PROSITE" id="PS50005">
    <property type="entry name" value="TPR"/>
    <property type="match status" value="1"/>
</dbReference>
<feature type="domain" description="RanBD1" evidence="25">
    <location>
        <begin position="1225"/>
        <end position="1356"/>
    </location>
</feature>
<comment type="caution">
    <text evidence="28">The sequence shown here is derived from an EMBL/GenBank/DDBJ whole genome shotgun (WGS) entry which is preliminary data.</text>
</comment>
<feature type="domain" description="RanBP2-type" evidence="26">
    <location>
        <begin position="1705"/>
        <end position="1734"/>
    </location>
</feature>
<dbReference type="SUPFAM" id="SSF90209">
    <property type="entry name" value="Ran binding protein zinc finger-like"/>
    <property type="match status" value="2"/>
</dbReference>
<keyword evidence="15" id="KW-0472">Membrane</keyword>
<evidence type="ECO:0000259" key="27">
    <source>
        <dbReference type="PROSITE" id="PS50229"/>
    </source>
</evidence>
<comment type="cofactor">
    <cofactor evidence="1">
        <name>Zn(2+)</name>
        <dbReference type="ChEBI" id="CHEBI:29105"/>
    </cofactor>
</comment>
<feature type="compositionally biased region" description="Basic and acidic residues" evidence="24">
    <location>
        <begin position="825"/>
        <end position="834"/>
    </location>
</feature>
<evidence type="ECO:0000259" key="25">
    <source>
        <dbReference type="PROSITE" id="PS50196"/>
    </source>
</evidence>
<keyword evidence="22" id="KW-0802">TPR repeat</keyword>
<evidence type="ECO:0000256" key="13">
    <source>
        <dbReference type="ARBA" id="ARBA00023125"/>
    </source>
</evidence>
<evidence type="ECO:0000256" key="10">
    <source>
        <dbReference type="ARBA" id="ARBA00022833"/>
    </source>
</evidence>
<dbReference type="Gene3D" id="4.10.1060.10">
    <property type="entry name" value="Zinc finger, RanBP2-type"/>
    <property type="match status" value="2"/>
</dbReference>
<dbReference type="Gene3D" id="1.25.40.10">
    <property type="entry name" value="Tetratricopeptide repeat domain"/>
    <property type="match status" value="1"/>
</dbReference>
<keyword evidence="16" id="KW-0539">Nucleus</keyword>
<protein>
    <recommendedName>
        <fullName evidence="18">Nuclear pore complex protein Nup153</fullName>
    </recommendedName>
    <alternativeName>
        <fullName evidence="20">153 kDa nucleoporin</fullName>
    </alternativeName>
    <alternativeName>
        <fullName evidence="19">Nucleoporin Nup153</fullName>
    </alternativeName>
</protein>
<feature type="domain" description="RanBD1" evidence="25">
    <location>
        <begin position="2458"/>
        <end position="2594"/>
    </location>
</feature>
<keyword evidence="10" id="KW-0862">Zinc</keyword>
<evidence type="ECO:0000256" key="11">
    <source>
        <dbReference type="ARBA" id="ARBA00022927"/>
    </source>
</evidence>
<keyword evidence="12" id="KW-0811">Translocation</keyword>
<feature type="repeat" description="TPR" evidence="22">
    <location>
        <begin position="60"/>
        <end position="93"/>
    </location>
</feature>
<comment type="subcellular location">
    <subcellularLocation>
        <location evidence="2">Nucleus membrane</location>
    </subcellularLocation>
    <subcellularLocation>
        <location evidence="3">Nucleus</location>
        <location evidence="3">Nuclear pore complex</location>
    </subcellularLocation>
</comment>
<evidence type="ECO:0000256" key="7">
    <source>
        <dbReference type="ARBA" id="ARBA00022737"/>
    </source>
</evidence>
<feature type="region of interest" description="Disordered" evidence="24">
    <location>
        <begin position="2083"/>
        <end position="2104"/>
    </location>
</feature>
<evidence type="ECO:0000256" key="15">
    <source>
        <dbReference type="ARBA" id="ARBA00023136"/>
    </source>
</evidence>
<keyword evidence="14" id="KW-0906">Nuclear pore complex</keyword>
<keyword evidence="8 21" id="KW-0863">Zinc-finger</keyword>
<dbReference type="SMART" id="SM00028">
    <property type="entry name" value="TPR"/>
    <property type="match status" value="3"/>
</dbReference>
<evidence type="ECO:0000256" key="5">
    <source>
        <dbReference type="ARBA" id="ARBA00022553"/>
    </source>
</evidence>
<comment type="similarity">
    <text evidence="17">Belongs to the NUP153 family.</text>
</comment>
<evidence type="ECO:0000256" key="14">
    <source>
        <dbReference type="ARBA" id="ARBA00023132"/>
    </source>
</evidence>
<evidence type="ECO:0000256" key="23">
    <source>
        <dbReference type="SAM" id="Coils"/>
    </source>
</evidence>
<feature type="region of interest" description="Disordered" evidence="24">
    <location>
        <begin position="2611"/>
        <end position="2643"/>
    </location>
</feature>
<dbReference type="InterPro" id="IPR036443">
    <property type="entry name" value="Znf_RanBP2_sf"/>
</dbReference>
<dbReference type="InterPro" id="IPR045255">
    <property type="entry name" value="RanBP1-like"/>
</dbReference>
<keyword evidence="23" id="KW-0175">Coiled coil</keyword>
<evidence type="ECO:0000256" key="3">
    <source>
        <dbReference type="ARBA" id="ARBA00004567"/>
    </source>
</evidence>
<evidence type="ECO:0000256" key="20">
    <source>
        <dbReference type="ARBA" id="ARBA00079437"/>
    </source>
</evidence>
<evidence type="ECO:0000256" key="8">
    <source>
        <dbReference type="ARBA" id="ARBA00022771"/>
    </source>
</evidence>
<feature type="region of interest" description="Disordered" evidence="24">
    <location>
        <begin position="1612"/>
        <end position="1635"/>
    </location>
</feature>
<dbReference type="GO" id="GO:0051028">
    <property type="term" value="P:mRNA transport"/>
    <property type="evidence" value="ECO:0007669"/>
    <property type="project" value="UniProtKB-KW"/>
</dbReference>
<dbReference type="Pfam" id="PF00638">
    <property type="entry name" value="Ran_BP1"/>
    <property type="match status" value="4"/>
</dbReference>
<dbReference type="CDD" id="cd00835">
    <property type="entry name" value="RanBD_family"/>
    <property type="match status" value="1"/>
</dbReference>
<dbReference type="InterPro" id="IPR019734">
    <property type="entry name" value="TPR_rpt"/>
</dbReference>
<organism evidence="28 29">
    <name type="scientific">Cryptolaemus montrouzieri</name>
    <dbReference type="NCBI Taxonomy" id="559131"/>
    <lineage>
        <taxon>Eukaryota</taxon>
        <taxon>Metazoa</taxon>
        <taxon>Ecdysozoa</taxon>
        <taxon>Arthropoda</taxon>
        <taxon>Hexapoda</taxon>
        <taxon>Insecta</taxon>
        <taxon>Pterygota</taxon>
        <taxon>Neoptera</taxon>
        <taxon>Endopterygota</taxon>
        <taxon>Coleoptera</taxon>
        <taxon>Polyphaga</taxon>
        <taxon>Cucujiformia</taxon>
        <taxon>Coccinelloidea</taxon>
        <taxon>Coccinellidae</taxon>
        <taxon>Scymninae</taxon>
        <taxon>Scymnini</taxon>
        <taxon>Cryptolaemus</taxon>
    </lineage>
</organism>
<sequence length="2776" mass="311224">MFNTRSEVDKHVEKCLRKITNEKERNSRSYNFAKLYYNIGDYEQTRRYITAYLSVKPKSSEGHYLLGLVLEKLSKKEAALEAYKTSLQLNPKQNNLVLKVCELLAKDDVNIDLSEAKHLCELAENMEPGNPSVYNLKEKLIISEQKNPEDVIKVLLKELENRPADINLRIRLLRNLVQNNQINEAYKHITQVEEQNLSLFSNNSMWYEIVVDVLIRYKRQSPCENFTSSFWFLFISALDKMLGFKLDERNDNVTESSEYINQLFTFDQSLYEASKHINECPDKQFVNEFLNHYRGQLYLHFTTTIFKQAKKDLMEFKEAAAITLPLLFAAYHSKPIDLQASWFNYLQESQKKYVKRWYREGAFRCSQSGHTLLAAAKDRKATVIAKATQHSSGMWQEQLFKKVFVVRDQQLKMTSSSFVTDQIEVNLKLPDKQELLTFDEESLYMFPDLLHHYIWVSLNNDLAELKYLPFQGLQYSVKNLSNCGAETLNLLDVQAFIFCASLCAKANVKNLKRMLYYNTDRPNVLPEIITAQLGSIEQSKFLLAAYKMYKNEPGFDSGEMRLTLIRGIETVRCIGRHGLDLRVLVKLADIFADKAKKLSKKSEIEFCDARAEIYWNAALPLLEKMANNQAVTYSSNRIFECKTKDIPLSEVFNLIAKAKLFLGLLAMKRDELEKALNKFEELKDPFASFYQAQIYKQLADHKMSQNKESVTSEMRSQNIILLSKARDCFYLTLDRLREPSVDKNHPLNAQLGTEIEKIERLLSRIDPDCTNNRNECDGMSDENESLADSTEHYTTANLTNLYSSAYIMRNDTRNNHSTPLRLNLSRKEARPSPERLDAQFRQLNLTVDSKINQVLEQTKFMIESQRNLVEELRSFKEAEYNLAGQVDSIKMMKSNLEELKSLSKRVDELKISVEELQNFRTVTDLVYELKREIVDMKKDNAKHHQQTNDDLYVLDDEYPDYNISGNVNFNSNLYPNYSGRFPQTVPPPAALYPHGLYPALYGSIPPYGYPNLGLSQPPISYGAEQQLPPDLRGLPNPLAQTNPLYSAQFLGQPPTVPPPVNPTPSNANTSLLAGQGLSQIGTQPNVFKDPKISQSVLPTSTISISSLTSTKSAPVNVVITSSDPLPALQSSVSQPVLSVTIPPQHLKGGLQKSHPHNYQIALPATSVNSTPSVLSKPAPAISTEGMLSNIAPPVYSAVSDKKTSKNLGLQIEKSLEETFASAPPPIVDLTKLQIPSFESQNEVTLFECPAKLYSFVDSSKEFEERGNGLFKLLENKEENTVRILMRIQDLGKVIANHYITKDMKIASTKDNAYYWSAVDYSKGNQTIEKFCLKFKNSDDAGKFYDTFEKCKQKLGNANAEAQITTGNEENKKTVSESKNVLGGFLFKTNPIFKPTEIESTPTLGTSSVKSSEAVENKTQSPFANFSFGVLNKSGNKSTPTLLSNLSSSVIEAEETKTPDQSKLGDNSLTDDFIPTAEFQPVIPLPDMVEVKTGEENAEVLFNCRAKLLRFDSEKKEWKERGLGNMKILKEKTLIRLLMRREQIHKVCCNHQLLKNINFQYMPNNFKAITWCAQDYADEVLKAETFAIRFKTEEQANDFLKCVLNCQSSLSEDSSLETKEPPKKEDTTSSQGFGGKFKPAKGNWECKVCYISNEGKANKCIACESPKPSPKKLEQAISTKQEEANLSKSESISKSTSTWGDAFKPKAGTWECQSCLIRNESNVLYCISCESPKDDTVPKKESSSTLKGINLETPYKFNFGISSPAVATPNESSKNASPAAFKFGTPVSNTSSGFSFGSAAFTFQSSPIIKTQTPSTPKEESSTSFVFGSPVAHEFEFKPRSPRKSSGQGEEESDCSFVEEEADNIYFKPVIPLPNKVEVKTGEEDEEVLYCHRAKLFRFVGGEWKERGIGDLKILKNKSSNKMRVLMRREQVLKICLNHALTSNVEYLPKDDKTWLFSAADFSEGEVSHDQFCIRFKNAEIAHEFKEAVTKALDETNQSGDPELSRSDDSSDVEFISETTVIAEDVKEAQRLGLPPKFFAYRQLPPCTCDQCVKDDEYFEGTVLAEKSLMKDFKNNTTADKSSVCESSVYQTPSPTSSNVSAKQETLRDILSKPSTFALNTSNKEDVFFSPTIVSPNVSSSTTIAGNLFGSKFGASTNLFSDKTKVGDNSTLKSFSFTAKAAEGNSTLSDSPNIFTSSSATENKPSLFSGSSSNPSNLFGGTSKLPTNLFGSTTAIPSTNIFGTGSTKATTNIFCSPSTTTNLFGNKTSITTTASNIFGSITSTTSSVNENKSSNLFGNPKVESSANPFGFMNTGSLFGSNSTSLFGSGAKFEFGKQENIFGNPTTGAVITKPIAEPTSETAHLKTSDLKENDEIVLKCSSEISFSSLAQQNQNVAPAFEKSESGGDMQQPFSFLGAGAPVFGSKKKQDADSTLNDSQKREEGDEGNDESGADEEYDPHYEPIIPMPEAVVVTTGEEDESALFNERAKLFRYDADLKEWKERGVGQMKILFHPQNGTYRFLLRREQVHKVVLNQLITPSLELQPMTTSDKAWIWAGYNYVEEETNLEKLAIKFKYTETAQKFFDSVQACLAAIKEVQNQTKDLPATIENYGLENVSSDSDPQDENYPHQYDDNDYDEEDDPYDDDYDEKRSVMFSAKMCTLQELIPSGQWANVGSGEIQVYYDSELYAAKIIFIGEDGAVVSNSVIGINTVMKLEGNHCTWRTVELASEEINWRDLQAIFDSEETAGQFYHAYLEGISYAQEWEILDDIPGAIEEIE</sequence>
<feature type="compositionally biased region" description="Acidic residues" evidence="24">
    <location>
        <begin position="2631"/>
        <end position="2643"/>
    </location>
</feature>
<feature type="domain" description="WH1" evidence="27">
    <location>
        <begin position="1237"/>
        <end position="1354"/>
    </location>
</feature>
<dbReference type="PANTHER" id="PTHR23138:SF87">
    <property type="entry name" value="E3 SUMO-PROTEIN LIGASE RANBP2"/>
    <property type="match status" value="1"/>
</dbReference>
<feature type="domain" description="RanBP2-type" evidence="26">
    <location>
        <begin position="1639"/>
        <end position="1668"/>
    </location>
</feature>
<dbReference type="FunFam" id="4.10.1060.10:FF:000001">
    <property type="entry name" value="Nuclear pore complex protein Nup153"/>
    <property type="match status" value="1"/>
</dbReference>
<keyword evidence="9" id="KW-0509">mRNA transport</keyword>
<evidence type="ECO:0000313" key="28">
    <source>
        <dbReference type="EMBL" id="KAL3285048.1"/>
    </source>
</evidence>
<evidence type="ECO:0000256" key="21">
    <source>
        <dbReference type="PROSITE-ProRule" id="PRU00322"/>
    </source>
</evidence>
<dbReference type="InterPro" id="IPR011993">
    <property type="entry name" value="PH-like_dom_sf"/>
</dbReference>
<dbReference type="PROSITE" id="PS50199">
    <property type="entry name" value="ZF_RANBP2_2"/>
    <property type="match status" value="2"/>
</dbReference>
<feature type="domain" description="RanBD1" evidence="25">
    <location>
        <begin position="1865"/>
        <end position="1997"/>
    </location>
</feature>